<feature type="compositionally biased region" description="Acidic residues" evidence="7">
    <location>
        <begin position="184"/>
        <end position="204"/>
    </location>
</feature>
<organism evidence="9 10">
    <name type="scientific">Araneus ventricosus</name>
    <name type="common">Orbweaver spider</name>
    <name type="synonym">Epeira ventricosa</name>
    <dbReference type="NCBI Taxonomy" id="182803"/>
    <lineage>
        <taxon>Eukaryota</taxon>
        <taxon>Metazoa</taxon>
        <taxon>Ecdysozoa</taxon>
        <taxon>Arthropoda</taxon>
        <taxon>Chelicerata</taxon>
        <taxon>Arachnida</taxon>
        <taxon>Araneae</taxon>
        <taxon>Araneomorphae</taxon>
        <taxon>Entelegynae</taxon>
        <taxon>Araneoidea</taxon>
        <taxon>Araneidae</taxon>
        <taxon>Araneus</taxon>
    </lineage>
</organism>
<evidence type="ECO:0000256" key="4">
    <source>
        <dbReference type="ARBA" id="ARBA00022691"/>
    </source>
</evidence>
<sequence length="204" mass="23806">MFIEPVLANYVPANEDYLETQKPEFDTILCLRVTKWIHLNFGDEGLKMAFKRMFAQLRNGGRLILEYQPWFTYSASKRITPAIYETYQGLEMRPDSFCDYLITEVGFSSCRLIGRAYNCTKAYRQEIFLLTKGSYQEDTSPSPVPYNYPLWFPSEEMFNEQPGEQEGELSGFDEETHHHNEFLNFEDVESSSSVEEDMDPDTSE</sequence>
<dbReference type="InterPro" id="IPR024160">
    <property type="entry name" value="BIN3_SAM-bd_dom"/>
</dbReference>
<accession>A0A4Y2H0I9</accession>
<dbReference type="Pfam" id="PF06859">
    <property type="entry name" value="Bin3"/>
    <property type="match status" value="1"/>
</dbReference>
<dbReference type="Proteomes" id="UP000499080">
    <property type="component" value="Unassembled WGS sequence"/>
</dbReference>
<evidence type="ECO:0000256" key="2">
    <source>
        <dbReference type="ARBA" id="ARBA00022603"/>
    </source>
</evidence>
<dbReference type="InterPro" id="IPR039772">
    <property type="entry name" value="Bin3-like"/>
</dbReference>
<dbReference type="EMBL" id="BGPR01001645">
    <property type="protein sequence ID" value="GBM58679.1"/>
    <property type="molecule type" value="Genomic_DNA"/>
</dbReference>
<evidence type="ECO:0000256" key="7">
    <source>
        <dbReference type="SAM" id="MobiDB-lite"/>
    </source>
</evidence>
<feature type="region of interest" description="Disordered" evidence="7">
    <location>
        <begin position="160"/>
        <end position="204"/>
    </location>
</feature>
<name>A0A4Y2H0I9_ARAVE</name>
<dbReference type="GO" id="GO:0032259">
    <property type="term" value="P:methylation"/>
    <property type="evidence" value="ECO:0007669"/>
    <property type="project" value="UniProtKB-KW"/>
</dbReference>
<protein>
    <recommendedName>
        <fullName evidence="6">RNA methyltransferase</fullName>
        <ecNumber evidence="6">2.1.1.-</ecNumber>
    </recommendedName>
</protein>
<dbReference type="GO" id="GO:0008171">
    <property type="term" value="F:O-methyltransferase activity"/>
    <property type="evidence" value="ECO:0007669"/>
    <property type="project" value="UniProtKB-UniRule"/>
</dbReference>
<dbReference type="OrthoDB" id="10017101at2759"/>
<feature type="compositionally biased region" description="Acidic residues" evidence="7">
    <location>
        <begin position="163"/>
        <end position="173"/>
    </location>
</feature>
<evidence type="ECO:0000256" key="6">
    <source>
        <dbReference type="RuleBase" id="RU367087"/>
    </source>
</evidence>
<dbReference type="GO" id="GO:0017069">
    <property type="term" value="F:snRNA binding"/>
    <property type="evidence" value="ECO:0007669"/>
    <property type="project" value="TreeGrafter"/>
</dbReference>
<keyword evidence="3 6" id="KW-0808">Transferase</keyword>
<dbReference type="AlphaFoldDB" id="A0A4Y2H0I9"/>
<keyword evidence="2 6" id="KW-0489">Methyltransferase</keyword>
<comment type="caution">
    <text evidence="9">The sequence shown here is derived from an EMBL/GenBank/DDBJ whole genome shotgun (WGS) entry which is preliminary data.</text>
</comment>
<evidence type="ECO:0000259" key="8">
    <source>
        <dbReference type="PROSITE" id="PS51515"/>
    </source>
</evidence>
<keyword evidence="4 5" id="KW-0949">S-adenosyl-L-methionine</keyword>
<dbReference type="SUPFAM" id="SSF53335">
    <property type="entry name" value="S-adenosyl-L-methionine-dependent methyltransferases"/>
    <property type="match status" value="1"/>
</dbReference>
<reference evidence="9 10" key="1">
    <citation type="journal article" date="2019" name="Sci. Rep.">
        <title>Orb-weaving spider Araneus ventricosus genome elucidates the spidroin gene catalogue.</title>
        <authorList>
            <person name="Kono N."/>
            <person name="Nakamura H."/>
            <person name="Ohtoshi R."/>
            <person name="Moran D.A.P."/>
            <person name="Shinohara A."/>
            <person name="Yoshida Y."/>
            <person name="Fujiwara M."/>
            <person name="Mori M."/>
            <person name="Tomita M."/>
            <person name="Arakawa K."/>
        </authorList>
    </citation>
    <scope>NUCLEOTIDE SEQUENCE [LARGE SCALE GENOMIC DNA]</scope>
</reference>
<keyword evidence="10" id="KW-1185">Reference proteome</keyword>
<dbReference type="PANTHER" id="PTHR12315">
    <property type="entry name" value="BICOID-INTERACTING PROTEIN RELATED"/>
    <property type="match status" value="1"/>
</dbReference>
<dbReference type="PROSITE" id="PS51515">
    <property type="entry name" value="BIN3_SAM"/>
    <property type="match status" value="1"/>
</dbReference>
<evidence type="ECO:0000313" key="9">
    <source>
        <dbReference type="EMBL" id="GBM58679.1"/>
    </source>
</evidence>
<dbReference type="InterPro" id="IPR029063">
    <property type="entry name" value="SAM-dependent_MTases_sf"/>
</dbReference>
<evidence type="ECO:0000256" key="5">
    <source>
        <dbReference type="PROSITE-ProRule" id="PRU00848"/>
    </source>
</evidence>
<evidence type="ECO:0000256" key="3">
    <source>
        <dbReference type="ARBA" id="ARBA00022679"/>
    </source>
</evidence>
<proteinExistence type="inferred from homology"/>
<dbReference type="GO" id="GO:0040031">
    <property type="term" value="P:snRNA modification"/>
    <property type="evidence" value="ECO:0007669"/>
    <property type="project" value="TreeGrafter"/>
</dbReference>
<evidence type="ECO:0000313" key="10">
    <source>
        <dbReference type="Proteomes" id="UP000499080"/>
    </source>
</evidence>
<dbReference type="InterPro" id="IPR010675">
    <property type="entry name" value="Bin3_C"/>
</dbReference>
<dbReference type="Gene3D" id="3.40.50.150">
    <property type="entry name" value="Vaccinia Virus protein VP39"/>
    <property type="match status" value="1"/>
</dbReference>
<dbReference type="GO" id="GO:0008173">
    <property type="term" value="F:RNA methyltransferase activity"/>
    <property type="evidence" value="ECO:0007669"/>
    <property type="project" value="UniProtKB-UniRule"/>
</dbReference>
<dbReference type="EC" id="2.1.1.-" evidence="6"/>
<gene>
    <name evidence="9" type="primary">bin3_1</name>
    <name evidence="9" type="ORF">AVEN_256461_1</name>
</gene>
<feature type="domain" description="Bin3-type SAM" evidence="8">
    <location>
        <begin position="1"/>
        <end position="135"/>
    </location>
</feature>
<dbReference type="PANTHER" id="PTHR12315:SF0">
    <property type="entry name" value="7SK SNRNA METHYLPHOSPHATE CAPPING ENZYME"/>
    <property type="match status" value="1"/>
</dbReference>
<comment type="similarity">
    <text evidence="1 6">Belongs to the methyltransferase superfamily.</text>
</comment>
<evidence type="ECO:0000256" key="1">
    <source>
        <dbReference type="ARBA" id="ARBA00008361"/>
    </source>
</evidence>